<dbReference type="InterPro" id="IPR027417">
    <property type="entry name" value="P-loop_NTPase"/>
</dbReference>
<dbReference type="Proteomes" id="UP000309992">
    <property type="component" value="Unassembled WGS sequence"/>
</dbReference>
<gene>
    <name evidence="2" type="ORF">FCN18_03320</name>
</gene>
<sequence length="261" mass="28106">MAGTAGTATRRVPTAGTVTATGRATASAASSRTSSADRTTLLDLKICPGCGDRADVPTVEQGRLVCLRCEHRWAFHRLPLFALTGPSGGGKSTVGPALARRLAGEAVVLEQDVLWTGGLRDDVDGHPLFRSTWLRMAAMIHQNGRPVVLCGTVVPPEFEPLPERVFFSGIHYLALVAEPEVLTARLRARPAWREWDEPRIAEMLEFNDWLRAEAATMSPPVALFDTTDAPLEAAVDHVAAWVRRVASAARRSGSPGAALKR</sequence>
<name>A0ABY2SCG0_9PSEU</name>
<keyword evidence="2" id="KW-0418">Kinase</keyword>
<reference evidence="2 3" key="1">
    <citation type="journal article" date="2015" name="Antonie Van Leeuwenhoek">
        <title>Prauserella endophytica sp. nov., an endophytic actinobacterium isolated from Tamarix taklamakanensis.</title>
        <authorList>
            <person name="Liu J.M."/>
            <person name="Habden X."/>
            <person name="Guo L."/>
            <person name="Tuo L."/>
            <person name="Jiang Z.K."/>
            <person name="Liu S.W."/>
            <person name="Liu X.F."/>
            <person name="Chen L."/>
            <person name="Li R.F."/>
            <person name="Zhang Y.Q."/>
            <person name="Sun C.H."/>
        </authorList>
    </citation>
    <scope>NUCLEOTIDE SEQUENCE [LARGE SCALE GENOMIC DNA]</scope>
    <source>
        <strain evidence="2 3">CGMCC 4.7182</strain>
    </source>
</reference>
<evidence type="ECO:0000256" key="1">
    <source>
        <dbReference type="SAM" id="MobiDB-lite"/>
    </source>
</evidence>
<feature type="region of interest" description="Disordered" evidence="1">
    <location>
        <begin position="1"/>
        <end position="32"/>
    </location>
</feature>
<proteinExistence type="predicted"/>
<dbReference type="GO" id="GO:0016301">
    <property type="term" value="F:kinase activity"/>
    <property type="evidence" value="ECO:0007669"/>
    <property type="project" value="UniProtKB-KW"/>
</dbReference>
<evidence type="ECO:0000313" key="2">
    <source>
        <dbReference type="EMBL" id="TKG73598.1"/>
    </source>
</evidence>
<keyword evidence="3" id="KW-1185">Reference proteome</keyword>
<dbReference type="EMBL" id="SWMS01000001">
    <property type="protein sequence ID" value="TKG73598.1"/>
    <property type="molecule type" value="Genomic_DNA"/>
</dbReference>
<dbReference type="SUPFAM" id="SSF52540">
    <property type="entry name" value="P-loop containing nucleoside triphosphate hydrolases"/>
    <property type="match status" value="1"/>
</dbReference>
<protein>
    <submittedName>
        <fullName evidence="2">Nucleoside kinase</fullName>
    </submittedName>
</protein>
<comment type="caution">
    <text evidence="2">The sequence shown here is derived from an EMBL/GenBank/DDBJ whole genome shotgun (WGS) entry which is preliminary data.</text>
</comment>
<keyword evidence="2" id="KW-0808">Transferase</keyword>
<dbReference type="CDD" id="cd00267">
    <property type="entry name" value="ABC_ATPase"/>
    <property type="match status" value="1"/>
</dbReference>
<evidence type="ECO:0000313" key="3">
    <source>
        <dbReference type="Proteomes" id="UP000309992"/>
    </source>
</evidence>
<organism evidence="2 3">
    <name type="scientific">Prauserella endophytica</name>
    <dbReference type="NCBI Taxonomy" id="1592324"/>
    <lineage>
        <taxon>Bacteria</taxon>
        <taxon>Bacillati</taxon>
        <taxon>Actinomycetota</taxon>
        <taxon>Actinomycetes</taxon>
        <taxon>Pseudonocardiales</taxon>
        <taxon>Pseudonocardiaceae</taxon>
        <taxon>Prauserella</taxon>
        <taxon>Prauserella coralliicola group</taxon>
    </lineage>
</organism>
<dbReference type="Gene3D" id="3.40.50.300">
    <property type="entry name" value="P-loop containing nucleotide triphosphate hydrolases"/>
    <property type="match status" value="1"/>
</dbReference>
<accession>A0ABY2SCG0</accession>
<dbReference type="Pfam" id="PF13238">
    <property type="entry name" value="AAA_18"/>
    <property type="match status" value="1"/>
</dbReference>